<dbReference type="GO" id="GO:0009986">
    <property type="term" value="C:cell surface"/>
    <property type="evidence" value="ECO:0007669"/>
    <property type="project" value="UniProtKB-SubCell"/>
</dbReference>
<comment type="subcellular location">
    <subcellularLocation>
        <location evidence="12">Cytoplasm</location>
    </subcellularLocation>
    <subcellularLocation>
        <location evidence="12">Secreted</location>
    </subcellularLocation>
    <subcellularLocation>
        <location evidence="12">Cell surface</location>
    </subcellularLocation>
    <text evidence="12">Fractions of enolase are present in both the cytoplasm and on the cell surface.</text>
</comment>
<reference evidence="18 19" key="1">
    <citation type="submission" date="2016-08" db="EMBL/GenBank/DDBJ databases">
        <title>Characterization and recognition of Brachyspira hampsonii sp. nov., a novel intestinal spirochete that is pathogenic to pigs.</title>
        <authorList>
            <person name="Mirajkar N."/>
            <person name="La T."/>
            <person name="Phillips N."/>
            <person name="Hampson D."/>
            <person name="Gebhart C."/>
        </authorList>
    </citation>
    <scope>NUCLEOTIDE SEQUENCE [LARGE SCALE GENOMIC DNA]</scope>
    <source>
        <strain evidence="18 19">P280/1</strain>
    </source>
</reference>
<evidence type="ECO:0000256" key="4">
    <source>
        <dbReference type="ARBA" id="ARBA00017068"/>
    </source>
</evidence>
<sequence length="431" mass="46924">MSLIDDIVAREILDSRGNPTVEVDVYLDSGVMGRAAVPSGASTGEHEAVELRDGDKSRYMGKGVQKAVENVNEIICNDLIGMDALDQVEIDRTMIELDGTENKGKLGANAILGVSLAVAKAAAEELGMPLYRYIGGTNAKTLPVPMANILNGGAHSSAPIDFQEYMVMPVGAPTFKEGIRYVAEVFHNLKNILHDRGLSTTVGDEGGFAPTLKDNEEPLQVIMQAIEKAGYKPGDDIMIAMDPASSEFYNKDKKKYVFHKSDNRELTPAEMVDFYVNLCSKYPIISIEDGVAEDDWDGWKILTEKLGGKVQLVGDDLFVTNVKRLQMGLDKGVANSILIKVNQIGTLTETLDSIELAKTHNYTAVVSHRSGETEDSTIADIVVATNAGQIKTGSASRSDRIAKYNQLLRIEEELGSRAIYLGKKAFYNVIK</sequence>
<feature type="binding site" evidence="12">
    <location>
        <position position="163"/>
    </location>
    <ligand>
        <name>(2R)-2-phosphoglycerate</name>
        <dbReference type="ChEBI" id="CHEBI:58289"/>
    </ligand>
</feature>
<feature type="binding site" evidence="14">
    <location>
        <position position="315"/>
    </location>
    <ligand>
        <name>substrate</name>
    </ligand>
</feature>
<feature type="binding site" evidence="12 15">
    <location>
        <position position="288"/>
    </location>
    <ligand>
        <name>Mg(2+)</name>
        <dbReference type="ChEBI" id="CHEBI:18420"/>
    </ligand>
</feature>
<dbReference type="PIRSF" id="PIRSF001400">
    <property type="entry name" value="Enolase"/>
    <property type="match status" value="1"/>
</dbReference>
<organism evidence="18 19">
    <name type="scientific">Brachyspira hampsonii</name>
    <dbReference type="NCBI Taxonomy" id="1287055"/>
    <lineage>
        <taxon>Bacteria</taxon>
        <taxon>Pseudomonadati</taxon>
        <taxon>Spirochaetota</taxon>
        <taxon>Spirochaetia</taxon>
        <taxon>Brachyspirales</taxon>
        <taxon>Brachyspiraceae</taxon>
        <taxon>Brachyspira</taxon>
    </lineage>
</organism>
<dbReference type="EMBL" id="MDCO01000014">
    <property type="protein sequence ID" value="OEJ13176.1"/>
    <property type="molecule type" value="Genomic_DNA"/>
</dbReference>
<keyword evidence="10 12" id="KW-0456">Lyase</keyword>
<evidence type="ECO:0000256" key="11">
    <source>
        <dbReference type="ARBA" id="ARBA00045763"/>
    </source>
</evidence>
<evidence type="ECO:0000256" key="3">
    <source>
        <dbReference type="ARBA" id="ARBA00012058"/>
    </source>
</evidence>
<dbReference type="SFLD" id="SFLDF00002">
    <property type="entry name" value="enolase"/>
    <property type="match status" value="1"/>
</dbReference>
<dbReference type="RefSeq" id="WP_069727548.1">
    <property type="nucleotide sequence ID" value="NZ_MDCO01000014.1"/>
</dbReference>
<dbReference type="UniPathway" id="UPA00109">
    <property type="reaction ID" value="UER00187"/>
</dbReference>
<dbReference type="InterPro" id="IPR000941">
    <property type="entry name" value="Enolase"/>
</dbReference>
<evidence type="ECO:0000313" key="19">
    <source>
        <dbReference type="Proteomes" id="UP000095247"/>
    </source>
</evidence>
<dbReference type="Gene3D" id="3.20.20.120">
    <property type="entry name" value="Enolase-like C-terminal domain"/>
    <property type="match status" value="1"/>
</dbReference>
<dbReference type="GO" id="GO:0006096">
    <property type="term" value="P:glycolytic process"/>
    <property type="evidence" value="ECO:0007669"/>
    <property type="project" value="UniProtKB-UniRule"/>
</dbReference>
<dbReference type="CDD" id="cd03313">
    <property type="entry name" value="enolase"/>
    <property type="match status" value="1"/>
</dbReference>
<feature type="binding site" evidence="14">
    <location>
        <position position="288"/>
    </location>
    <ligand>
        <name>substrate</name>
    </ligand>
</feature>
<keyword evidence="9 12" id="KW-0324">Glycolysis</keyword>
<feature type="binding site" evidence="12 15">
    <location>
        <position position="242"/>
    </location>
    <ligand>
        <name>Mg(2+)</name>
        <dbReference type="ChEBI" id="CHEBI:18420"/>
    </ligand>
</feature>
<comment type="pathway">
    <text evidence="1 12">Carbohydrate degradation; glycolysis; pyruvate from D-glyceraldehyde 3-phosphate: step 4/5.</text>
</comment>
<dbReference type="Proteomes" id="UP000095247">
    <property type="component" value="Unassembled WGS sequence"/>
</dbReference>
<feature type="active site" description="Proton donor" evidence="12 13">
    <location>
        <position position="205"/>
    </location>
</feature>
<evidence type="ECO:0000256" key="14">
    <source>
        <dbReference type="PIRSR" id="PIRSR001400-2"/>
    </source>
</evidence>
<feature type="binding site" evidence="14">
    <location>
        <position position="164"/>
    </location>
    <ligand>
        <name>substrate</name>
    </ligand>
</feature>
<dbReference type="AlphaFoldDB" id="A0A1E5NAI3"/>
<evidence type="ECO:0000256" key="5">
    <source>
        <dbReference type="ARBA" id="ARBA00022490"/>
    </source>
</evidence>
<keyword evidence="7 12" id="KW-0479">Metal-binding</keyword>
<dbReference type="PROSITE" id="PS00164">
    <property type="entry name" value="ENOLASE"/>
    <property type="match status" value="1"/>
</dbReference>
<dbReference type="InterPro" id="IPR029017">
    <property type="entry name" value="Enolase-like_N"/>
</dbReference>
<feature type="domain" description="Enolase C-terminal TIM barrel" evidence="16">
    <location>
        <begin position="139"/>
        <end position="428"/>
    </location>
</feature>
<keyword evidence="5 12" id="KW-0963">Cytoplasm</keyword>
<dbReference type="SMART" id="SM01193">
    <property type="entry name" value="Enolase_N"/>
    <property type="match status" value="1"/>
</dbReference>
<evidence type="ECO:0000313" key="18">
    <source>
        <dbReference type="EMBL" id="OEJ13176.1"/>
    </source>
</evidence>
<feature type="binding site" evidence="14">
    <location>
        <begin position="367"/>
        <end position="370"/>
    </location>
    <ligand>
        <name>substrate</name>
    </ligand>
</feature>
<dbReference type="Pfam" id="PF00113">
    <property type="entry name" value="Enolase_C"/>
    <property type="match status" value="1"/>
</dbReference>
<comment type="caution">
    <text evidence="18">The sequence shown here is derived from an EMBL/GenBank/DDBJ whole genome shotgun (WGS) entry which is preliminary data.</text>
</comment>
<keyword evidence="8 12" id="KW-0460">Magnesium</keyword>
<dbReference type="FunFam" id="3.20.20.120:FF:000001">
    <property type="entry name" value="Enolase"/>
    <property type="match status" value="1"/>
</dbReference>
<dbReference type="InterPro" id="IPR036849">
    <property type="entry name" value="Enolase-like_C_sf"/>
</dbReference>
<dbReference type="InterPro" id="IPR020810">
    <property type="entry name" value="Enolase_C"/>
</dbReference>
<feature type="binding site" evidence="12">
    <location>
        <position position="340"/>
    </location>
    <ligand>
        <name>(2R)-2-phosphoglycerate</name>
        <dbReference type="ChEBI" id="CHEBI:58289"/>
    </ligand>
</feature>
<feature type="binding site" evidence="12 15">
    <location>
        <position position="315"/>
    </location>
    <ligand>
        <name>Mg(2+)</name>
        <dbReference type="ChEBI" id="CHEBI:18420"/>
    </ligand>
</feature>
<keyword evidence="6 12" id="KW-0964">Secreted</keyword>
<dbReference type="GO" id="GO:0005576">
    <property type="term" value="C:extracellular region"/>
    <property type="evidence" value="ECO:0007669"/>
    <property type="project" value="UniProtKB-SubCell"/>
</dbReference>
<dbReference type="GO" id="GO:0000015">
    <property type="term" value="C:phosphopyruvate hydratase complex"/>
    <property type="evidence" value="ECO:0007669"/>
    <property type="project" value="InterPro"/>
</dbReference>
<evidence type="ECO:0000256" key="7">
    <source>
        <dbReference type="ARBA" id="ARBA00022723"/>
    </source>
</evidence>
<dbReference type="GO" id="GO:0000287">
    <property type="term" value="F:magnesium ion binding"/>
    <property type="evidence" value="ECO:0007669"/>
    <property type="project" value="UniProtKB-UniRule"/>
</dbReference>
<evidence type="ECO:0000256" key="8">
    <source>
        <dbReference type="ARBA" id="ARBA00022842"/>
    </source>
</evidence>
<dbReference type="SUPFAM" id="SSF51604">
    <property type="entry name" value="Enolase C-terminal domain-like"/>
    <property type="match status" value="1"/>
</dbReference>
<evidence type="ECO:0000256" key="10">
    <source>
        <dbReference type="ARBA" id="ARBA00023239"/>
    </source>
</evidence>
<feature type="domain" description="Enolase N-terminal" evidence="17">
    <location>
        <begin position="4"/>
        <end position="134"/>
    </location>
</feature>
<evidence type="ECO:0000256" key="6">
    <source>
        <dbReference type="ARBA" id="ARBA00022525"/>
    </source>
</evidence>
<keyword evidence="18" id="KW-0670">Pyruvate</keyword>
<evidence type="ECO:0000259" key="16">
    <source>
        <dbReference type="SMART" id="SM01192"/>
    </source>
</evidence>
<dbReference type="Gene3D" id="3.30.390.10">
    <property type="entry name" value="Enolase-like, N-terminal domain"/>
    <property type="match status" value="1"/>
</dbReference>
<dbReference type="NCBIfam" id="TIGR01060">
    <property type="entry name" value="eno"/>
    <property type="match status" value="1"/>
</dbReference>
<evidence type="ECO:0000256" key="1">
    <source>
        <dbReference type="ARBA" id="ARBA00005031"/>
    </source>
</evidence>
<evidence type="ECO:0000256" key="12">
    <source>
        <dbReference type="HAMAP-Rule" id="MF_00318"/>
    </source>
</evidence>
<feature type="binding site" evidence="14">
    <location>
        <position position="391"/>
    </location>
    <ligand>
        <name>substrate</name>
    </ligand>
</feature>
<feature type="binding site" evidence="14">
    <location>
        <position position="155"/>
    </location>
    <ligand>
        <name>substrate</name>
    </ligand>
</feature>
<comment type="cofactor">
    <cofactor evidence="12">
        <name>Mg(2+)</name>
        <dbReference type="ChEBI" id="CHEBI:18420"/>
    </cofactor>
    <text evidence="12">Binds a second Mg(2+) ion via substrate during catalysis.</text>
</comment>
<name>A0A1E5NAI3_9SPIR</name>
<evidence type="ECO:0000259" key="17">
    <source>
        <dbReference type="SMART" id="SM01193"/>
    </source>
</evidence>
<dbReference type="HAMAP" id="MF_00318">
    <property type="entry name" value="Enolase"/>
    <property type="match status" value="1"/>
</dbReference>
<comment type="catalytic activity">
    <reaction evidence="12">
        <text>(2R)-2-phosphoglycerate = phosphoenolpyruvate + H2O</text>
        <dbReference type="Rhea" id="RHEA:10164"/>
        <dbReference type="ChEBI" id="CHEBI:15377"/>
        <dbReference type="ChEBI" id="CHEBI:58289"/>
        <dbReference type="ChEBI" id="CHEBI:58702"/>
        <dbReference type="EC" id="4.2.1.11"/>
    </reaction>
</comment>
<dbReference type="GO" id="GO:0004634">
    <property type="term" value="F:phosphopyruvate hydratase activity"/>
    <property type="evidence" value="ECO:0007669"/>
    <property type="project" value="UniProtKB-UniRule"/>
</dbReference>
<feature type="binding site" evidence="12">
    <location>
        <position position="391"/>
    </location>
    <ligand>
        <name>(2R)-2-phosphoglycerate</name>
        <dbReference type="ChEBI" id="CHEBI:58289"/>
    </ligand>
</feature>
<feature type="active site" description="Proton acceptor" evidence="12 13">
    <location>
        <position position="340"/>
    </location>
</feature>
<comment type="cofactor">
    <cofactor evidence="15">
        <name>Mg(2+)</name>
        <dbReference type="ChEBI" id="CHEBI:18420"/>
    </cofactor>
    <text evidence="15">Mg(2+) is required for catalysis and for stabilizing the dimer.</text>
</comment>
<gene>
    <name evidence="12" type="primary">eno</name>
    <name evidence="18" type="ORF">BFL38_00970</name>
</gene>
<dbReference type="PANTHER" id="PTHR11902">
    <property type="entry name" value="ENOLASE"/>
    <property type="match status" value="1"/>
</dbReference>
<dbReference type="PANTHER" id="PTHR11902:SF1">
    <property type="entry name" value="ENOLASE"/>
    <property type="match status" value="1"/>
</dbReference>
<proteinExistence type="inferred from homology"/>
<evidence type="ECO:0000256" key="15">
    <source>
        <dbReference type="PIRSR" id="PIRSR001400-3"/>
    </source>
</evidence>
<dbReference type="Pfam" id="PF03952">
    <property type="entry name" value="Enolase_N"/>
    <property type="match status" value="1"/>
</dbReference>
<dbReference type="InterPro" id="IPR020811">
    <property type="entry name" value="Enolase_N"/>
</dbReference>
<dbReference type="FunFam" id="3.30.390.10:FF:000001">
    <property type="entry name" value="Enolase"/>
    <property type="match status" value="1"/>
</dbReference>
<accession>A0A1E5NAI3</accession>
<comment type="similarity">
    <text evidence="2 12">Belongs to the enolase family.</text>
</comment>
<dbReference type="PRINTS" id="PR00148">
    <property type="entry name" value="ENOLASE"/>
</dbReference>
<evidence type="ECO:0000256" key="2">
    <source>
        <dbReference type="ARBA" id="ARBA00009604"/>
    </source>
</evidence>
<dbReference type="SMART" id="SM01192">
    <property type="entry name" value="Enolase_C"/>
    <property type="match status" value="1"/>
</dbReference>
<comment type="function">
    <text evidence="11 12">Catalyzes the reversible conversion of 2-phosphoglycerate (2-PG) into phosphoenolpyruvate (PEP). It is essential for the degradation of carbohydrates via glycolysis.</text>
</comment>
<evidence type="ECO:0000256" key="13">
    <source>
        <dbReference type="PIRSR" id="PIRSR001400-1"/>
    </source>
</evidence>
<dbReference type="SFLD" id="SFLDS00001">
    <property type="entry name" value="Enolase"/>
    <property type="match status" value="1"/>
</dbReference>
<dbReference type="InterPro" id="IPR020809">
    <property type="entry name" value="Enolase_CS"/>
</dbReference>
<feature type="binding site" evidence="12">
    <location>
        <position position="370"/>
    </location>
    <ligand>
        <name>(2R)-2-phosphoglycerate</name>
        <dbReference type="ChEBI" id="CHEBI:58289"/>
    </ligand>
</feature>
<dbReference type="SUPFAM" id="SSF54826">
    <property type="entry name" value="Enolase N-terminal domain-like"/>
    <property type="match status" value="1"/>
</dbReference>
<dbReference type="SFLD" id="SFLDG00178">
    <property type="entry name" value="enolase"/>
    <property type="match status" value="1"/>
</dbReference>
<feature type="binding site" evidence="12">
    <location>
        <position position="369"/>
    </location>
    <ligand>
        <name>(2R)-2-phosphoglycerate</name>
        <dbReference type="ChEBI" id="CHEBI:58289"/>
    </ligand>
</feature>
<protein>
    <recommendedName>
        <fullName evidence="4 12">Enolase</fullName>
        <ecNumber evidence="3 12">4.2.1.11</ecNumber>
    </recommendedName>
    <alternativeName>
        <fullName evidence="12">2-phospho-D-glycerate hydro-lyase</fullName>
    </alternativeName>
    <alternativeName>
        <fullName evidence="12">2-phosphoglycerate dehydratase</fullName>
    </alternativeName>
</protein>
<dbReference type="EC" id="4.2.1.11" evidence="3 12"/>
<evidence type="ECO:0000256" key="9">
    <source>
        <dbReference type="ARBA" id="ARBA00023152"/>
    </source>
</evidence>